<dbReference type="InterPro" id="IPR037293">
    <property type="entry name" value="Gal_Oxidase_central_sf"/>
</dbReference>
<protein>
    <submittedName>
        <fullName evidence="4">Uncharacterized protein</fullName>
    </submittedName>
</protein>
<dbReference type="InterPro" id="IPR015915">
    <property type="entry name" value="Kelch-typ_b-propeller"/>
</dbReference>
<dbReference type="SUPFAM" id="SSF117281">
    <property type="entry name" value="Kelch motif"/>
    <property type="match status" value="1"/>
</dbReference>
<reference evidence="4 5" key="2">
    <citation type="submission" date="2016-12" db="EMBL/GenBank/DDBJ databases">
        <title>Draft Genome Sequence of Cystobacter ferrugineus Strain Cbfe23.</title>
        <authorList>
            <person name="Akbar S."/>
            <person name="Dowd S.E."/>
            <person name="Stevens D.C."/>
        </authorList>
    </citation>
    <scope>NUCLEOTIDE SEQUENCE [LARGE SCALE GENOMIC DNA]</scope>
    <source>
        <strain evidence="4 5">Cbfe23</strain>
    </source>
</reference>
<dbReference type="Proteomes" id="UP000182229">
    <property type="component" value="Unassembled WGS sequence"/>
</dbReference>
<dbReference type="Pfam" id="PF24681">
    <property type="entry name" value="Kelch_KLHDC2_KLHL20_DRC7"/>
    <property type="match status" value="1"/>
</dbReference>
<keyword evidence="5" id="KW-1185">Reference proteome</keyword>
<organism evidence="4 5">
    <name type="scientific">Cystobacter ferrugineus</name>
    <dbReference type="NCBI Taxonomy" id="83449"/>
    <lineage>
        <taxon>Bacteria</taxon>
        <taxon>Pseudomonadati</taxon>
        <taxon>Myxococcota</taxon>
        <taxon>Myxococcia</taxon>
        <taxon>Myxococcales</taxon>
        <taxon>Cystobacterineae</taxon>
        <taxon>Archangiaceae</taxon>
        <taxon>Cystobacter</taxon>
    </lineage>
</organism>
<keyword evidence="1" id="KW-0880">Kelch repeat</keyword>
<feature type="compositionally biased region" description="Polar residues" evidence="3">
    <location>
        <begin position="32"/>
        <end position="49"/>
    </location>
</feature>
<evidence type="ECO:0000256" key="2">
    <source>
        <dbReference type="ARBA" id="ARBA00022737"/>
    </source>
</evidence>
<dbReference type="InterPro" id="IPR011043">
    <property type="entry name" value="Gal_Oxase/kelch_b-propeller"/>
</dbReference>
<reference evidence="5" key="1">
    <citation type="submission" date="2016-11" db="EMBL/GenBank/DDBJ databases">
        <authorList>
            <person name="Shukria A."/>
            <person name="Stevens D.C."/>
        </authorList>
    </citation>
    <scope>NUCLEOTIDE SEQUENCE [LARGE SCALE GENOMIC DNA]</scope>
    <source>
        <strain evidence="5">Cbfe23</strain>
    </source>
</reference>
<dbReference type="RefSeq" id="WP_071900946.1">
    <property type="nucleotide sequence ID" value="NZ_MPIN01000006.1"/>
</dbReference>
<proteinExistence type="predicted"/>
<dbReference type="InterPro" id="IPR006652">
    <property type="entry name" value="Kelch_1"/>
</dbReference>
<evidence type="ECO:0000256" key="1">
    <source>
        <dbReference type="ARBA" id="ARBA00022441"/>
    </source>
</evidence>
<feature type="region of interest" description="Disordered" evidence="3">
    <location>
        <begin position="29"/>
        <end position="49"/>
    </location>
</feature>
<dbReference type="SMART" id="SM00612">
    <property type="entry name" value="Kelch"/>
    <property type="match status" value="6"/>
</dbReference>
<gene>
    <name evidence="4" type="ORF">BON30_25315</name>
</gene>
<sequence>MKRTMKFGALALLLAGGCVDSSFEKTAEPAASLSTPKAQSQALGTVTTSDGTGWARTGNMASAHLQQIAIRLQDGRVLAAGGYSQSAELYDPATGTWSPTGDAPASYRNATATLLPSGKVLVAGGNDLGISASLFDPASGTWTATGAMVSPRYYHTATLLKDGRVLVAGGSDGEYGGNVLGSAELYDPATGTWTAVAASSVARTQHTATLLASGKVLLAGGQGTVGLLNSAELYDPATGAWTAVGNLGTARSRHTATLLNNGQVLVTGGAADGEPSTRAELFDPATQTWSATSPMSNPRRLHTATLLGNGRVLVSGGYDDATGIQTAAELYDPVRGVWDAMPAMAVPRFQHTATLLSNGRVLVSGGISNSEQDSAEVFSAAQVKVVLDEGTGWQLINVSGANTDEVAPYDAELYVVGDEAGISNVPVSDAVRQHMADLSETKTTVFFLNKKVLDELRISEQQGAPTPYLQSIMEPMEPSLMGGDKCPDKVGRASKTFNFYKPLNLEKKLDEGLNGTLATKGDIEAEASAEVEVLKIREPFLFFGCVTAGFDLNHLKLEAHGALSYGATLEGTVTYDNAWQFPIVRPTLGVIAIPVGPVVIPIDVSLPITAGIDVKASTTGRISYDAKKSVSLDYTATCTFDGCESTTNFSSPPPSSPPVVASIQGRIEPSVWVQAAVRAGIFDAAYAQVGLRPYLDGDLWGYTGADCGDADGDGVQEFVQGGYFDLNWRLNVTAEVSALVFGTKEWPAIFSTGKQHIAFANLVTSVPGGWTPFDPILEGSATTGQYDNTVYSIRMRPCFPFPKDNEKAALIEERDNTINYRLEWDDGASEEFTGARFDEVFNKRHTWVTAGTRKPRITLLSDGHGRNYGTSYTRNITVTAQPGPTPHPEYNREVLLQGRLDALEDDAPDVRKTLWISDVAHLNPDSPTASFFYSMCVEDEVRAEVTVKLTLLNDNVTVKSEAAGKLFEEESCDNNSLEGEDSTEAISARDGNGQLHLYVRTTELFSTDDMTLDLTVTNNQAP</sequence>
<accession>A0A1L9B877</accession>
<dbReference type="AlphaFoldDB" id="A0A1L9B877"/>
<comment type="caution">
    <text evidence="4">The sequence shown here is derived from an EMBL/GenBank/DDBJ whole genome shotgun (WGS) entry which is preliminary data.</text>
</comment>
<dbReference type="PROSITE" id="PS51257">
    <property type="entry name" value="PROKAR_LIPOPROTEIN"/>
    <property type="match status" value="1"/>
</dbReference>
<dbReference type="PANTHER" id="PTHR46344:SF27">
    <property type="entry name" value="KELCH REPEAT SUPERFAMILY PROTEIN"/>
    <property type="match status" value="1"/>
</dbReference>
<keyword evidence="2" id="KW-0677">Repeat</keyword>
<dbReference type="EMBL" id="MPIN01000006">
    <property type="protein sequence ID" value="OJH38441.1"/>
    <property type="molecule type" value="Genomic_DNA"/>
</dbReference>
<dbReference type="SUPFAM" id="SSF50965">
    <property type="entry name" value="Galactose oxidase, central domain"/>
    <property type="match status" value="1"/>
</dbReference>
<dbReference type="PANTHER" id="PTHR46344">
    <property type="entry name" value="OS02G0202900 PROTEIN"/>
    <property type="match status" value="1"/>
</dbReference>
<dbReference type="OrthoDB" id="246387at2"/>
<dbReference type="Gene3D" id="2.130.10.80">
    <property type="entry name" value="Galactose oxidase/kelch, beta-propeller"/>
    <property type="match status" value="4"/>
</dbReference>
<name>A0A1L9B877_9BACT</name>
<evidence type="ECO:0000313" key="5">
    <source>
        <dbReference type="Proteomes" id="UP000182229"/>
    </source>
</evidence>
<evidence type="ECO:0000256" key="3">
    <source>
        <dbReference type="SAM" id="MobiDB-lite"/>
    </source>
</evidence>
<evidence type="ECO:0000313" key="4">
    <source>
        <dbReference type="EMBL" id="OJH38441.1"/>
    </source>
</evidence>